<organism evidence="1 2">
    <name type="scientific">Sesamum alatum</name>
    <dbReference type="NCBI Taxonomy" id="300844"/>
    <lineage>
        <taxon>Eukaryota</taxon>
        <taxon>Viridiplantae</taxon>
        <taxon>Streptophyta</taxon>
        <taxon>Embryophyta</taxon>
        <taxon>Tracheophyta</taxon>
        <taxon>Spermatophyta</taxon>
        <taxon>Magnoliopsida</taxon>
        <taxon>eudicotyledons</taxon>
        <taxon>Gunneridae</taxon>
        <taxon>Pentapetalae</taxon>
        <taxon>asterids</taxon>
        <taxon>lamiids</taxon>
        <taxon>Lamiales</taxon>
        <taxon>Pedaliaceae</taxon>
        <taxon>Sesamum</taxon>
    </lineage>
</organism>
<evidence type="ECO:0000313" key="2">
    <source>
        <dbReference type="Proteomes" id="UP001293254"/>
    </source>
</evidence>
<evidence type="ECO:0000313" key="1">
    <source>
        <dbReference type="EMBL" id="KAK4413091.1"/>
    </source>
</evidence>
<dbReference type="Proteomes" id="UP001293254">
    <property type="component" value="Unassembled WGS sequence"/>
</dbReference>
<reference evidence="1" key="2">
    <citation type="journal article" date="2024" name="Plant">
        <title>Genomic evolution and insights into agronomic trait innovations of Sesamum species.</title>
        <authorList>
            <person name="Miao H."/>
            <person name="Wang L."/>
            <person name="Qu L."/>
            <person name="Liu H."/>
            <person name="Sun Y."/>
            <person name="Le M."/>
            <person name="Wang Q."/>
            <person name="Wei S."/>
            <person name="Zheng Y."/>
            <person name="Lin W."/>
            <person name="Duan Y."/>
            <person name="Cao H."/>
            <person name="Xiong S."/>
            <person name="Wang X."/>
            <person name="Wei L."/>
            <person name="Li C."/>
            <person name="Ma Q."/>
            <person name="Ju M."/>
            <person name="Zhao R."/>
            <person name="Li G."/>
            <person name="Mu C."/>
            <person name="Tian Q."/>
            <person name="Mei H."/>
            <person name="Zhang T."/>
            <person name="Gao T."/>
            <person name="Zhang H."/>
        </authorList>
    </citation>
    <scope>NUCLEOTIDE SEQUENCE</scope>
    <source>
        <strain evidence="1">3651</strain>
    </source>
</reference>
<keyword evidence="2" id="KW-1185">Reference proteome</keyword>
<sequence length="109" mass="11655">MVWPISLKSIPKSLNPSPGWLGLDSPSAHLTRPTHSDDPPRPCCLKRVFPLCVGRTLILLALLLPSSDASSSPPCFSPPPPSTTSVLSPWLPLSSTINLDGGFLVMDKK</sequence>
<proteinExistence type="predicted"/>
<gene>
    <name evidence="1" type="ORF">Salat_2956300</name>
</gene>
<name>A0AAE2C8P5_9LAMI</name>
<dbReference type="AlphaFoldDB" id="A0AAE2C8P5"/>
<reference evidence="1" key="1">
    <citation type="submission" date="2020-06" db="EMBL/GenBank/DDBJ databases">
        <authorList>
            <person name="Li T."/>
            <person name="Hu X."/>
            <person name="Zhang T."/>
            <person name="Song X."/>
            <person name="Zhang H."/>
            <person name="Dai N."/>
            <person name="Sheng W."/>
            <person name="Hou X."/>
            <person name="Wei L."/>
        </authorList>
    </citation>
    <scope>NUCLEOTIDE SEQUENCE</scope>
    <source>
        <strain evidence="1">3651</strain>
        <tissue evidence="1">Leaf</tissue>
    </source>
</reference>
<comment type="caution">
    <text evidence="1">The sequence shown here is derived from an EMBL/GenBank/DDBJ whole genome shotgun (WGS) entry which is preliminary data.</text>
</comment>
<accession>A0AAE2C8P5</accession>
<dbReference type="EMBL" id="JACGWO010000013">
    <property type="protein sequence ID" value="KAK4413091.1"/>
    <property type="molecule type" value="Genomic_DNA"/>
</dbReference>
<protein>
    <submittedName>
        <fullName evidence="1">Uncharacterized protein</fullName>
    </submittedName>
</protein>